<reference evidence="1 2" key="1">
    <citation type="journal article" date="2018" name="Mol. Biol. Evol.">
        <title>Broad Genomic Sampling Reveals a Smut Pathogenic Ancestry of the Fungal Clade Ustilaginomycotina.</title>
        <authorList>
            <person name="Kijpornyongpan T."/>
            <person name="Mondo S.J."/>
            <person name="Barry K."/>
            <person name="Sandor L."/>
            <person name="Lee J."/>
            <person name="Lipzen A."/>
            <person name="Pangilinan J."/>
            <person name="LaButti K."/>
            <person name="Hainaut M."/>
            <person name="Henrissat B."/>
            <person name="Grigoriev I.V."/>
            <person name="Spatafora J.W."/>
            <person name="Aime M.C."/>
        </authorList>
    </citation>
    <scope>NUCLEOTIDE SEQUENCE [LARGE SCALE GENOMIC DNA]</scope>
    <source>
        <strain evidence="1 2">SA 807</strain>
    </source>
</reference>
<accession>A0ACD0P2T6</accession>
<dbReference type="EMBL" id="KZ819781">
    <property type="protein sequence ID" value="PWN52367.1"/>
    <property type="molecule type" value="Genomic_DNA"/>
</dbReference>
<evidence type="ECO:0000313" key="2">
    <source>
        <dbReference type="Proteomes" id="UP000245626"/>
    </source>
</evidence>
<protein>
    <submittedName>
        <fullName evidence="1">Uncharacterized protein</fullName>
    </submittedName>
</protein>
<sequence>MLHPRDSVNPSSTEGREVGGKMGKAKAATWKGWLQMERVTFGDHPSPRSPSPQSSQRFETRDKKFAMGLNADSASEPFISIRFAAQSKACKVWKISSRLRNSWSELLLLKTRWFGSDIRLTSTWQPFDSLFCESDQNQGQAASLGLGPVLVKSEDVARFCRSPRLQGYGEHLGRQQLGHGQMDDAKRGLYGKRN</sequence>
<proteinExistence type="predicted"/>
<evidence type="ECO:0000313" key="1">
    <source>
        <dbReference type="EMBL" id="PWN52367.1"/>
    </source>
</evidence>
<dbReference type="Proteomes" id="UP000245626">
    <property type="component" value="Unassembled WGS sequence"/>
</dbReference>
<keyword evidence="2" id="KW-1185">Reference proteome</keyword>
<name>A0ACD0P2T6_9BASI</name>
<organism evidence="1 2">
    <name type="scientific">Violaceomyces palustris</name>
    <dbReference type="NCBI Taxonomy" id="1673888"/>
    <lineage>
        <taxon>Eukaryota</taxon>
        <taxon>Fungi</taxon>
        <taxon>Dikarya</taxon>
        <taxon>Basidiomycota</taxon>
        <taxon>Ustilaginomycotina</taxon>
        <taxon>Ustilaginomycetes</taxon>
        <taxon>Violaceomycetales</taxon>
        <taxon>Violaceomycetaceae</taxon>
        <taxon>Violaceomyces</taxon>
    </lineage>
</organism>
<gene>
    <name evidence="1" type="ORF">IE53DRAFT_287892</name>
</gene>